<keyword evidence="3" id="KW-1185">Reference proteome</keyword>
<gene>
    <name evidence="2" type="ORF">HNR67_007865</name>
</gene>
<organism evidence="2 3">
    <name type="scientific">Crossiella cryophila</name>
    <dbReference type="NCBI Taxonomy" id="43355"/>
    <lineage>
        <taxon>Bacteria</taxon>
        <taxon>Bacillati</taxon>
        <taxon>Actinomycetota</taxon>
        <taxon>Actinomycetes</taxon>
        <taxon>Pseudonocardiales</taxon>
        <taxon>Pseudonocardiaceae</taxon>
        <taxon>Crossiella</taxon>
    </lineage>
</organism>
<dbReference type="PANTHER" id="PTHR11803:SF58">
    <property type="entry name" value="PROTEIN HMF1-RELATED"/>
    <property type="match status" value="1"/>
</dbReference>
<dbReference type="CDD" id="cd00448">
    <property type="entry name" value="YjgF_YER057c_UK114_family"/>
    <property type="match status" value="1"/>
</dbReference>
<dbReference type="GO" id="GO:0019239">
    <property type="term" value="F:deaminase activity"/>
    <property type="evidence" value="ECO:0007669"/>
    <property type="project" value="TreeGrafter"/>
</dbReference>
<name>A0A7W7CI80_9PSEU</name>
<sequence length="134" mass="14492">MRTSFDNPANAPGPFANYSQVARIDLGSGALLVLSGQIAVTDDGRPLPDRDMRVQAENVFATITALLDAHGATLADVVNIRSYLTDMDDLPAYGAVRRRLFPVDPPTSTTVQVSRLFRPEALLEVDVIATVRNP</sequence>
<evidence type="ECO:0000313" key="2">
    <source>
        <dbReference type="EMBL" id="MBB4681747.1"/>
    </source>
</evidence>
<dbReference type="Proteomes" id="UP000533598">
    <property type="component" value="Unassembled WGS sequence"/>
</dbReference>
<protein>
    <submittedName>
        <fullName evidence="2">Enamine deaminase RidA (YjgF/YER057c/UK114 family)</fullName>
    </submittedName>
</protein>
<dbReference type="EMBL" id="JACHMH010000001">
    <property type="protein sequence ID" value="MBB4681747.1"/>
    <property type="molecule type" value="Genomic_DNA"/>
</dbReference>
<dbReference type="PANTHER" id="PTHR11803">
    <property type="entry name" value="2-IMINOBUTANOATE/2-IMINOPROPANOATE DEAMINASE RIDA"/>
    <property type="match status" value="1"/>
</dbReference>
<dbReference type="Gene3D" id="3.30.1330.40">
    <property type="entry name" value="RutC-like"/>
    <property type="match status" value="1"/>
</dbReference>
<dbReference type="AlphaFoldDB" id="A0A7W7CI80"/>
<evidence type="ECO:0000313" key="3">
    <source>
        <dbReference type="Proteomes" id="UP000533598"/>
    </source>
</evidence>
<dbReference type="RefSeq" id="WP_185008553.1">
    <property type="nucleotide sequence ID" value="NZ_BAAAUI010000014.1"/>
</dbReference>
<accession>A0A7W7CI80</accession>
<comment type="caution">
    <text evidence="2">The sequence shown here is derived from an EMBL/GenBank/DDBJ whole genome shotgun (WGS) entry which is preliminary data.</text>
</comment>
<dbReference type="InterPro" id="IPR006175">
    <property type="entry name" value="YjgF/YER057c/UK114"/>
</dbReference>
<dbReference type="SUPFAM" id="SSF55298">
    <property type="entry name" value="YjgF-like"/>
    <property type="match status" value="1"/>
</dbReference>
<evidence type="ECO:0000256" key="1">
    <source>
        <dbReference type="ARBA" id="ARBA00010552"/>
    </source>
</evidence>
<reference evidence="2 3" key="1">
    <citation type="submission" date="2020-08" db="EMBL/GenBank/DDBJ databases">
        <title>Sequencing the genomes of 1000 actinobacteria strains.</title>
        <authorList>
            <person name="Klenk H.-P."/>
        </authorList>
    </citation>
    <scope>NUCLEOTIDE SEQUENCE [LARGE SCALE GENOMIC DNA]</scope>
    <source>
        <strain evidence="2 3">DSM 44230</strain>
    </source>
</reference>
<comment type="similarity">
    <text evidence="1">Belongs to the RutC family.</text>
</comment>
<proteinExistence type="inferred from homology"/>
<dbReference type="InterPro" id="IPR035959">
    <property type="entry name" value="RutC-like_sf"/>
</dbReference>
<dbReference type="Pfam" id="PF01042">
    <property type="entry name" value="Ribonuc_L-PSP"/>
    <property type="match status" value="1"/>
</dbReference>
<dbReference type="GO" id="GO:0005829">
    <property type="term" value="C:cytosol"/>
    <property type="evidence" value="ECO:0007669"/>
    <property type="project" value="TreeGrafter"/>
</dbReference>